<dbReference type="PANTHER" id="PTHR45717">
    <property type="entry name" value="OS12G0527900 PROTEIN"/>
    <property type="match status" value="1"/>
</dbReference>
<evidence type="ECO:0000313" key="8">
    <source>
        <dbReference type="Proteomes" id="UP000594638"/>
    </source>
</evidence>
<dbReference type="NCBIfam" id="TIGR00756">
    <property type="entry name" value="PPR"/>
    <property type="match status" value="1"/>
</dbReference>
<comment type="caution">
    <text evidence="7">The sequence shown here is derived from an EMBL/GenBank/DDBJ whole genome shotgun (WGS) entry which is preliminary data.</text>
</comment>
<keyword evidence="4" id="KW-0809">Transit peptide</keyword>
<dbReference type="Proteomes" id="UP000594638">
    <property type="component" value="Unassembled WGS sequence"/>
</dbReference>
<dbReference type="EMBL" id="CACTIH010000180">
    <property type="protein sequence ID" value="CAA2956234.1"/>
    <property type="molecule type" value="Genomic_DNA"/>
</dbReference>
<evidence type="ECO:0000256" key="3">
    <source>
        <dbReference type="ARBA" id="ARBA00022737"/>
    </source>
</evidence>
<keyword evidence="3" id="KW-0677">Repeat</keyword>
<keyword evidence="5" id="KW-0496">Mitochondrion</keyword>
<gene>
    <name evidence="7" type="ORF">OLEA9_A089738</name>
</gene>
<reference evidence="7 8" key="1">
    <citation type="submission" date="2019-12" db="EMBL/GenBank/DDBJ databases">
        <authorList>
            <person name="Alioto T."/>
            <person name="Alioto T."/>
            <person name="Gomez Garrido J."/>
        </authorList>
    </citation>
    <scope>NUCLEOTIDE SEQUENCE [LARGE SCALE GENOMIC DNA]</scope>
</reference>
<evidence type="ECO:0000256" key="5">
    <source>
        <dbReference type="ARBA" id="ARBA00023128"/>
    </source>
</evidence>
<keyword evidence="8" id="KW-1185">Reference proteome</keyword>
<protein>
    <submittedName>
        <fullName evidence="7">Pentatricopeptide repeat-containing At1g80270, mitochondrial-like</fullName>
    </submittedName>
</protein>
<dbReference type="GO" id="GO:0003729">
    <property type="term" value="F:mRNA binding"/>
    <property type="evidence" value="ECO:0007669"/>
    <property type="project" value="UniProtKB-ARBA"/>
</dbReference>
<dbReference type="InterPro" id="IPR011990">
    <property type="entry name" value="TPR-like_helical_dom_sf"/>
</dbReference>
<dbReference type="Gene3D" id="1.25.40.10">
    <property type="entry name" value="Tetratricopeptide repeat domain"/>
    <property type="match status" value="1"/>
</dbReference>
<dbReference type="GO" id="GO:0005739">
    <property type="term" value="C:mitochondrion"/>
    <property type="evidence" value="ECO:0007669"/>
    <property type="project" value="UniProtKB-SubCell"/>
</dbReference>
<evidence type="ECO:0000256" key="6">
    <source>
        <dbReference type="PROSITE-ProRule" id="PRU00708"/>
    </source>
</evidence>
<dbReference type="Pfam" id="PF13812">
    <property type="entry name" value="PPR_3"/>
    <property type="match status" value="1"/>
</dbReference>
<dbReference type="SUPFAM" id="SSF48452">
    <property type="entry name" value="TPR-like"/>
    <property type="match status" value="1"/>
</dbReference>
<dbReference type="Pfam" id="PF01535">
    <property type="entry name" value="PPR"/>
    <property type="match status" value="2"/>
</dbReference>
<name>A0A8S0PRR8_OLEEU</name>
<feature type="repeat" description="PPR" evidence="6">
    <location>
        <begin position="147"/>
        <end position="181"/>
    </location>
</feature>
<dbReference type="OrthoDB" id="739241at2759"/>
<organism evidence="7 8">
    <name type="scientific">Olea europaea subsp. europaea</name>
    <dbReference type="NCBI Taxonomy" id="158383"/>
    <lineage>
        <taxon>Eukaryota</taxon>
        <taxon>Viridiplantae</taxon>
        <taxon>Streptophyta</taxon>
        <taxon>Embryophyta</taxon>
        <taxon>Tracheophyta</taxon>
        <taxon>Spermatophyta</taxon>
        <taxon>Magnoliopsida</taxon>
        <taxon>eudicotyledons</taxon>
        <taxon>Gunneridae</taxon>
        <taxon>Pentapetalae</taxon>
        <taxon>asterids</taxon>
        <taxon>lamiids</taxon>
        <taxon>Lamiales</taxon>
        <taxon>Oleaceae</taxon>
        <taxon>Oleeae</taxon>
        <taxon>Olea</taxon>
    </lineage>
</organism>
<dbReference type="FunFam" id="1.25.40.10:FF:000394">
    <property type="entry name" value="Pentatricopeptide repeat-containing protein, mitochondrial"/>
    <property type="match status" value="1"/>
</dbReference>
<dbReference type="PROSITE" id="PS51375">
    <property type="entry name" value="PPR"/>
    <property type="match status" value="1"/>
</dbReference>
<comment type="subcellular location">
    <subcellularLocation>
        <location evidence="1">Mitochondrion</location>
    </subcellularLocation>
</comment>
<dbReference type="PANTHER" id="PTHR45717:SF15">
    <property type="entry name" value="AGL218WP"/>
    <property type="match status" value="1"/>
</dbReference>
<sequence length="238" mass="27182">MEGDNIEKNRWACRHVLPLYASLGMADEVERIWKVCEYDPRLEECTAAIEAWGKLKKIEEAEAVFDKLEKKLRSPSVKLYSILLKVYAQHKMLAKGKDLVIRMAESGCAIGPLTWDALVKLYIDAGEVEKADSILQRAAEKKSGKPMFSSYVALMDQYAKRGDIHNAEKMFHRMRQVGYASRFRQYESLIQAYINAKAPAYGFRERMKADNLFPNKSMSAQLDQVNAFKKTALSDLLD</sequence>
<evidence type="ECO:0000256" key="2">
    <source>
        <dbReference type="ARBA" id="ARBA00007626"/>
    </source>
</evidence>
<proteinExistence type="inferred from homology"/>
<dbReference type="Gramene" id="OE9A089738T1">
    <property type="protein sequence ID" value="OE9A089738C1"/>
    <property type="gene ID" value="OE9A089738"/>
</dbReference>
<evidence type="ECO:0000256" key="4">
    <source>
        <dbReference type="ARBA" id="ARBA00022946"/>
    </source>
</evidence>
<accession>A0A8S0PRR8</accession>
<evidence type="ECO:0000313" key="7">
    <source>
        <dbReference type="EMBL" id="CAA2956234.1"/>
    </source>
</evidence>
<dbReference type="InterPro" id="IPR002885">
    <property type="entry name" value="PPR_rpt"/>
</dbReference>
<evidence type="ECO:0000256" key="1">
    <source>
        <dbReference type="ARBA" id="ARBA00004173"/>
    </source>
</evidence>
<comment type="similarity">
    <text evidence="2">Belongs to the PPR family. P subfamily.</text>
</comment>
<dbReference type="AlphaFoldDB" id="A0A8S0PRR8"/>